<dbReference type="GO" id="GO:0009279">
    <property type="term" value="C:cell outer membrane"/>
    <property type="evidence" value="ECO:0007669"/>
    <property type="project" value="UniProtKB-SubCell"/>
</dbReference>
<dbReference type="CDD" id="cd08977">
    <property type="entry name" value="SusD"/>
    <property type="match status" value="1"/>
</dbReference>
<dbReference type="PROSITE" id="PS51257">
    <property type="entry name" value="PROKAR_LIPOPROTEIN"/>
    <property type="match status" value="1"/>
</dbReference>
<accession>A0A415BH67</accession>
<keyword evidence="3" id="KW-0732">Signal</keyword>
<dbReference type="InterPro" id="IPR012944">
    <property type="entry name" value="SusD_RagB_dom"/>
</dbReference>
<dbReference type="Pfam" id="PF07980">
    <property type="entry name" value="SusD_RagB"/>
    <property type="match status" value="1"/>
</dbReference>
<dbReference type="AlphaFoldDB" id="A0A415BH67"/>
<evidence type="ECO:0000259" key="6">
    <source>
        <dbReference type="Pfam" id="PF07980"/>
    </source>
</evidence>
<comment type="similarity">
    <text evidence="2">Belongs to the SusD family.</text>
</comment>
<evidence type="ECO:0000256" key="2">
    <source>
        <dbReference type="ARBA" id="ARBA00006275"/>
    </source>
</evidence>
<dbReference type="SUPFAM" id="SSF48452">
    <property type="entry name" value="TPR-like"/>
    <property type="match status" value="1"/>
</dbReference>
<reference evidence="8 9" key="1">
    <citation type="submission" date="2018-08" db="EMBL/GenBank/DDBJ databases">
        <title>A genome reference for cultivated species of the human gut microbiota.</title>
        <authorList>
            <person name="Zou Y."/>
            <person name="Xue W."/>
            <person name="Luo G."/>
        </authorList>
    </citation>
    <scope>NUCLEOTIDE SEQUENCE [LARGE SCALE GENOMIC DNA]</scope>
    <source>
        <strain evidence="8 9">AM13-21</strain>
    </source>
</reference>
<keyword evidence="5" id="KW-0998">Cell outer membrane</keyword>
<protein>
    <submittedName>
        <fullName evidence="8">RagB/SusD family nutrient uptake outer membrane protein</fullName>
    </submittedName>
</protein>
<dbReference type="Gene3D" id="1.25.40.390">
    <property type="match status" value="1"/>
</dbReference>
<gene>
    <name evidence="8" type="ORF">DW150_20520</name>
</gene>
<name>A0A415BH67_PHOVU</name>
<dbReference type="InterPro" id="IPR033985">
    <property type="entry name" value="SusD-like_N"/>
</dbReference>
<evidence type="ECO:0000313" key="9">
    <source>
        <dbReference type="Proteomes" id="UP000285777"/>
    </source>
</evidence>
<feature type="domain" description="RagB/SusD" evidence="6">
    <location>
        <begin position="360"/>
        <end position="487"/>
    </location>
</feature>
<dbReference type="Proteomes" id="UP000285777">
    <property type="component" value="Unassembled WGS sequence"/>
</dbReference>
<feature type="domain" description="SusD-like N-terminal" evidence="7">
    <location>
        <begin position="92"/>
        <end position="222"/>
    </location>
</feature>
<evidence type="ECO:0000259" key="7">
    <source>
        <dbReference type="Pfam" id="PF14322"/>
    </source>
</evidence>
<dbReference type="RefSeq" id="WP_118292047.1">
    <property type="nucleotide sequence ID" value="NZ_QRLF01000047.1"/>
</dbReference>
<evidence type="ECO:0000256" key="1">
    <source>
        <dbReference type="ARBA" id="ARBA00004442"/>
    </source>
</evidence>
<evidence type="ECO:0000256" key="5">
    <source>
        <dbReference type="ARBA" id="ARBA00023237"/>
    </source>
</evidence>
<dbReference type="InterPro" id="IPR011990">
    <property type="entry name" value="TPR-like_helical_dom_sf"/>
</dbReference>
<keyword evidence="4" id="KW-0472">Membrane</keyword>
<organism evidence="8 9">
    <name type="scientific">Phocaeicola vulgatus</name>
    <name type="common">Bacteroides vulgatus</name>
    <dbReference type="NCBI Taxonomy" id="821"/>
    <lineage>
        <taxon>Bacteria</taxon>
        <taxon>Pseudomonadati</taxon>
        <taxon>Bacteroidota</taxon>
        <taxon>Bacteroidia</taxon>
        <taxon>Bacteroidales</taxon>
        <taxon>Bacteroidaceae</taxon>
        <taxon>Phocaeicola</taxon>
    </lineage>
</organism>
<proteinExistence type="inferred from homology"/>
<dbReference type="EMBL" id="QRLF01000047">
    <property type="protein sequence ID" value="RHI84249.1"/>
    <property type="molecule type" value="Genomic_DNA"/>
</dbReference>
<evidence type="ECO:0000256" key="3">
    <source>
        <dbReference type="ARBA" id="ARBA00022729"/>
    </source>
</evidence>
<sequence length="487" mass="55283">MKKLGIYIVATASCFFSSCLDTELYTTIPVDDFFKTEADAQAYLNGVYGGFRDRSARCYIPAGEYAYQMLNEVAGANLIFGPGAQKGDQLMMEKAEWGGDFYVTSSLWMDLYMGISRANIGIDNLKKQPQTPALERFIAETRVIRAYFYADLVYLYGDVPFIITSNFDLMSKPGRTSKDEVIKFCIDEIKDAMDKLPDSYPAKDYGRFTKWGAKAKLCKIYLEAKMWKECAEIANEIITQSPHRLIEDYSKLWGVENEKNAEFLFVIPSLPPRYQHSAYAAHFQPADFLNPDGTVIGWDYYRATWEFYNSFDPADKRRADLLTSYKAKVKGEIVVKEVGHGIGEGPIPNKFPLDPAHIDWTEGTDVVLLRLADIILARAEALNELNGPSQEAVDLINKIRERAFGNAEHNLKLADYPSKDALRAAILQERSWELFLEGYNRMDLIRHGVYIETMKKKGSTNVSTNHLLLPIPQSELNMNPNLTQNPY</sequence>
<evidence type="ECO:0000313" key="8">
    <source>
        <dbReference type="EMBL" id="RHI84249.1"/>
    </source>
</evidence>
<comment type="caution">
    <text evidence="8">The sequence shown here is derived from an EMBL/GenBank/DDBJ whole genome shotgun (WGS) entry which is preliminary data.</text>
</comment>
<evidence type="ECO:0000256" key="4">
    <source>
        <dbReference type="ARBA" id="ARBA00023136"/>
    </source>
</evidence>
<dbReference type="Pfam" id="PF14322">
    <property type="entry name" value="SusD-like_3"/>
    <property type="match status" value="1"/>
</dbReference>
<comment type="subcellular location">
    <subcellularLocation>
        <location evidence="1">Cell outer membrane</location>
    </subcellularLocation>
</comment>